<dbReference type="Gene3D" id="3.55.50.30">
    <property type="match status" value="1"/>
</dbReference>
<dbReference type="Pfam" id="PF13715">
    <property type="entry name" value="CarbopepD_reg_2"/>
    <property type="match status" value="1"/>
</dbReference>
<evidence type="ECO:0000256" key="3">
    <source>
        <dbReference type="ARBA" id="ARBA00022452"/>
    </source>
</evidence>
<evidence type="ECO:0000256" key="10">
    <source>
        <dbReference type="PROSITE-ProRule" id="PRU01360"/>
    </source>
</evidence>
<evidence type="ECO:0000256" key="5">
    <source>
        <dbReference type="ARBA" id="ARBA00022692"/>
    </source>
</evidence>
<dbReference type="InterPro" id="IPR011662">
    <property type="entry name" value="Secretin/TonB_short_N"/>
</dbReference>
<dbReference type="InterPro" id="IPR023996">
    <property type="entry name" value="TonB-dep_OMP_SusC/RagA"/>
</dbReference>
<protein>
    <submittedName>
        <fullName evidence="13">SusC/RagA family TonB-linked outer membrane protein</fullName>
    </submittedName>
</protein>
<dbReference type="Gene3D" id="2.170.130.10">
    <property type="entry name" value="TonB-dependent receptor, plug domain"/>
    <property type="match status" value="1"/>
</dbReference>
<reference evidence="13 14" key="1">
    <citation type="submission" date="2018-08" db="EMBL/GenBank/DDBJ databases">
        <title>A genome reference for cultivated species of the human gut microbiota.</title>
        <authorList>
            <person name="Zou Y."/>
            <person name="Xue W."/>
            <person name="Luo G."/>
        </authorList>
    </citation>
    <scope>NUCLEOTIDE SEQUENCE [LARGE SCALE GENOMIC DNA]</scope>
    <source>
        <strain evidence="13 14">AF34-33</strain>
    </source>
</reference>
<dbReference type="Pfam" id="PF00593">
    <property type="entry name" value="TonB_dep_Rec_b-barrel"/>
    <property type="match status" value="1"/>
</dbReference>
<comment type="subcellular location">
    <subcellularLocation>
        <location evidence="1 10">Cell outer membrane</location>
        <topology evidence="1 10">Multi-pass membrane protein</topology>
    </subcellularLocation>
</comment>
<dbReference type="InterPro" id="IPR036942">
    <property type="entry name" value="Beta-barrel_TonB_sf"/>
</dbReference>
<accession>A0A415QF55</accession>
<dbReference type="SMART" id="SM00965">
    <property type="entry name" value="STN"/>
    <property type="match status" value="1"/>
</dbReference>
<evidence type="ECO:0000256" key="9">
    <source>
        <dbReference type="ARBA" id="ARBA00023237"/>
    </source>
</evidence>
<dbReference type="InterPro" id="IPR012910">
    <property type="entry name" value="Plug_dom"/>
</dbReference>
<evidence type="ECO:0000256" key="8">
    <source>
        <dbReference type="ARBA" id="ARBA00023136"/>
    </source>
</evidence>
<name>A0A415QF55_9BACT</name>
<sequence>MGNFMKKLTRTHKSLFLRMLSILLTCIAVISVSPSGAFGQAVEKRITIDFKNTSVRQIIYELRKQSGMNFMFEDSQIDKMAPRTLQLKNVSIEKALDELLKDTEYTYKITGNSVAIVRKVENKQVEGHTVSGVVTDKNGDPLVGVTIVIKGTYRGTTTNIDGKYSLAGIPADATLIFTFIGMDSQEVAIEGRSEIDVRMKETSTEIEGVVVTGMFTRRAESFTGAATTFKREAILRAGNQNLLKSLKNLDPAFQIMENLEFGSDPNRLPNVQLRGQTSFSNLQGDYEGNPNQPLFILDGFETTIEKVFDLDMNRVASVTLLKDAAAKAIYGSKAGNGVVVIETIRPKAGELRVYYSGDFGIEAPDLTGYDLMNAAEKLAYEVQIGMYGPNTAPGVITAYDSYKKVYDDVQRGVDTYWLGKPLRVGFSNKHSLTLEGGDERMRYQLGVSYNNVAGVMKGSERNTLNANTTLSYTYKNFLFRNTIEFTRNWSKNSPYGSFSEYTSLNPYWAPYDENGNLIKTFKVHTGYGEGSNFEQEVYNPLYNATLNTKDETAYTEIRDNFSMDWSISKAFRAVGSFSFTRQESGSDVFYPASHTKFAKYDENGMSDRKGEYTKGDGSSQTVSVQAGLNFNKTFGEHLLFANVTWNMSTARTISTTTVAEGFGNDYMDDISFATKYQKDGSPSGSNSRSREIGVIGAINYSFADRYLFDASLRKSASSVYGSDSHWGTFWSLGAGWNVHHEKFLEGNAWIKQFKLRASMGYTGTQNVDPSQSRARYEYYDYVYGDKIGAQLVALPNDKLKWQRNMDYNLGVDVTLKRFLTLRADYYIQRTDDLLSNISLPPSTGFLTYTENLGKIENRGYELAVSVTPWRDDERQAYVTLSATALHNKNKIKKIYDIFKNSNDEQNSSLDGSYDYNDGQPGDTEVLEKYLNKFTKPATLYYEGCSMTAIWGVRSLGIDPATGQEMFLTKDGRSTYTWSSADQVVIGDTSPKMSGTLNLNAGYKGFTFSASCSYKFGGDLYNSELVARMENINGQSNLDRRLFNAWQKVGDVAPYKVTVISSGSTNYTKPTSRFVQKNNELYISSVNVGYDFAGAAWLKKIALERLKVSFYMNELLRLSSIDIERGTSYPFARNFSFSLQATF</sequence>
<keyword evidence="7 11" id="KW-0798">TonB box</keyword>
<evidence type="ECO:0000256" key="7">
    <source>
        <dbReference type="ARBA" id="ARBA00023077"/>
    </source>
</evidence>
<evidence type="ECO:0000256" key="4">
    <source>
        <dbReference type="ARBA" id="ARBA00022496"/>
    </source>
</evidence>
<evidence type="ECO:0000259" key="12">
    <source>
        <dbReference type="SMART" id="SM00965"/>
    </source>
</evidence>
<gene>
    <name evidence="13" type="ORF">DWZ68_13915</name>
</gene>
<dbReference type="SUPFAM" id="SSF49464">
    <property type="entry name" value="Carboxypeptidase regulatory domain-like"/>
    <property type="match status" value="1"/>
</dbReference>
<dbReference type="Gene3D" id="2.60.40.1120">
    <property type="entry name" value="Carboxypeptidase-like, regulatory domain"/>
    <property type="match status" value="1"/>
</dbReference>
<comment type="caution">
    <text evidence="13">The sequence shown here is derived from an EMBL/GenBank/DDBJ whole genome shotgun (WGS) entry which is preliminary data.</text>
</comment>
<evidence type="ECO:0000256" key="1">
    <source>
        <dbReference type="ARBA" id="ARBA00004571"/>
    </source>
</evidence>
<keyword evidence="8 10" id="KW-0472">Membrane</keyword>
<dbReference type="NCBIfam" id="TIGR04056">
    <property type="entry name" value="OMP_RagA_SusC"/>
    <property type="match status" value="1"/>
</dbReference>
<keyword evidence="2 10" id="KW-0813">Transport</keyword>
<dbReference type="InterPro" id="IPR039426">
    <property type="entry name" value="TonB-dep_rcpt-like"/>
</dbReference>
<dbReference type="InterPro" id="IPR008969">
    <property type="entry name" value="CarboxyPept-like_regulatory"/>
</dbReference>
<dbReference type="InterPro" id="IPR037066">
    <property type="entry name" value="Plug_dom_sf"/>
</dbReference>
<dbReference type="Pfam" id="PF07715">
    <property type="entry name" value="Plug"/>
    <property type="match status" value="1"/>
</dbReference>
<keyword evidence="4" id="KW-0410">Iron transport</keyword>
<dbReference type="GO" id="GO:0009279">
    <property type="term" value="C:cell outer membrane"/>
    <property type="evidence" value="ECO:0007669"/>
    <property type="project" value="UniProtKB-SubCell"/>
</dbReference>
<evidence type="ECO:0000256" key="2">
    <source>
        <dbReference type="ARBA" id="ARBA00022448"/>
    </source>
</evidence>
<dbReference type="Proteomes" id="UP000286038">
    <property type="component" value="Unassembled WGS sequence"/>
</dbReference>
<keyword evidence="9 10" id="KW-0998">Cell outer membrane</keyword>
<organism evidence="13 14">
    <name type="scientific">Butyricimonas virosa</name>
    <dbReference type="NCBI Taxonomy" id="544645"/>
    <lineage>
        <taxon>Bacteria</taxon>
        <taxon>Pseudomonadati</taxon>
        <taxon>Bacteroidota</taxon>
        <taxon>Bacteroidia</taxon>
        <taxon>Bacteroidales</taxon>
        <taxon>Odoribacteraceae</taxon>
        <taxon>Butyricimonas</taxon>
    </lineage>
</organism>
<dbReference type="PROSITE" id="PS52016">
    <property type="entry name" value="TONB_DEPENDENT_REC_3"/>
    <property type="match status" value="1"/>
</dbReference>
<dbReference type="AlphaFoldDB" id="A0A415QF55"/>
<dbReference type="SUPFAM" id="SSF56935">
    <property type="entry name" value="Porins"/>
    <property type="match status" value="1"/>
</dbReference>
<dbReference type="InterPro" id="IPR000531">
    <property type="entry name" value="Beta-barrel_TonB"/>
</dbReference>
<dbReference type="EMBL" id="QRPV01000021">
    <property type="protein sequence ID" value="RHM41430.1"/>
    <property type="molecule type" value="Genomic_DNA"/>
</dbReference>
<keyword evidence="5 10" id="KW-0812">Transmembrane</keyword>
<keyword evidence="4" id="KW-0406">Ion transport</keyword>
<keyword evidence="3 10" id="KW-1134">Transmembrane beta strand</keyword>
<dbReference type="GO" id="GO:0006826">
    <property type="term" value="P:iron ion transport"/>
    <property type="evidence" value="ECO:0007669"/>
    <property type="project" value="UniProtKB-KW"/>
</dbReference>
<evidence type="ECO:0000256" key="6">
    <source>
        <dbReference type="ARBA" id="ARBA00023004"/>
    </source>
</evidence>
<evidence type="ECO:0000313" key="13">
    <source>
        <dbReference type="EMBL" id="RHM41430.1"/>
    </source>
</evidence>
<comment type="similarity">
    <text evidence="10 11">Belongs to the TonB-dependent receptor family.</text>
</comment>
<evidence type="ECO:0000256" key="11">
    <source>
        <dbReference type="RuleBase" id="RU003357"/>
    </source>
</evidence>
<feature type="domain" description="Secretin/TonB short N-terminal" evidence="12">
    <location>
        <begin position="68"/>
        <end position="119"/>
    </location>
</feature>
<dbReference type="Pfam" id="PF07660">
    <property type="entry name" value="STN"/>
    <property type="match status" value="1"/>
</dbReference>
<evidence type="ECO:0000313" key="14">
    <source>
        <dbReference type="Proteomes" id="UP000286038"/>
    </source>
</evidence>
<keyword evidence="6" id="KW-0408">Iron</keyword>
<proteinExistence type="inferred from homology"/>
<dbReference type="Gene3D" id="2.40.170.20">
    <property type="entry name" value="TonB-dependent receptor, beta-barrel domain"/>
    <property type="match status" value="1"/>
</dbReference>